<name>A0ABW2C4M6_9PSEU</name>
<evidence type="ECO:0000256" key="1">
    <source>
        <dbReference type="ARBA" id="ARBA00006586"/>
    </source>
</evidence>
<dbReference type="RefSeq" id="WP_345389630.1">
    <property type="nucleotide sequence ID" value="NZ_BAABLA010000002.1"/>
</dbReference>
<keyword evidence="6" id="KW-1185">Reference proteome</keyword>
<dbReference type="PANTHER" id="PTHR34218">
    <property type="entry name" value="PEPTIDASE S45 PENICILLIN AMIDASE"/>
    <property type="match status" value="1"/>
</dbReference>
<evidence type="ECO:0000256" key="3">
    <source>
        <dbReference type="ARBA" id="ARBA00023145"/>
    </source>
</evidence>
<dbReference type="PANTHER" id="PTHR34218:SF4">
    <property type="entry name" value="ACYL-HOMOSERINE LACTONE ACYLASE QUIP"/>
    <property type="match status" value="1"/>
</dbReference>
<comment type="caution">
    <text evidence="5">The sequence shown here is derived from an EMBL/GenBank/DDBJ whole genome shotgun (WGS) entry which is preliminary data.</text>
</comment>
<feature type="signal peptide" evidence="4">
    <location>
        <begin position="1"/>
        <end position="22"/>
    </location>
</feature>
<protein>
    <submittedName>
        <fullName evidence="5">Penicillin acylase family protein</fullName>
    </submittedName>
</protein>
<dbReference type="EMBL" id="JBHSXX010000001">
    <property type="protein sequence ID" value="MFC6870267.1"/>
    <property type="molecule type" value="Genomic_DNA"/>
</dbReference>
<dbReference type="Gene3D" id="3.60.20.10">
    <property type="entry name" value="Glutamine Phosphoribosylpyrophosphate, subunit 1, domain 1"/>
    <property type="match status" value="1"/>
</dbReference>
<keyword evidence="3" id="KW-0865">Zymogen</keyword>
<dbReference type="InterPro" id="IPR023343">
    <property type="entry name" value="Penicillin_amidase_dom1"/>
</dbReference>
<dbReference type="InterPro" id="IPR043146">
    <property type="entry name" value="Penicillin_amidase_N_B-knob"/>
</dbReference>
<keyword evidence="2" id="KW-0378">Hydrolase</keyword>
<sequence length="924" mass="100648">MRSSRLVAVFAVSLITISGAVAGSVTSAAAQISPDVDPVDDYGTVLNILPPGQAGTTTPATLAEVVANDPEGRQADATTPRNFANQLEPYDALNTLTPEQITNADLTEFYKPETFSTPPESEWSRPRQTFPERHDLSITWDGEGVPHIKGNTDEDVAWGAGYAGTLDRMFLMDVLRHTGAARSAEFLGATEGNIAMDQQQLRLAPYTPEEARDQMAAAVGRYGQEGQRLLDIADAFVEGINAAQREMCPGLLPAGPRCPVEYAALQKKPREWTRADVVYVASLVGGIFGKGGGAEFGNAQWFQRLRAKYGDAEAREIYDDLRNKENPETPVTIEKRFPYGGSPELDPSLPGVALPDLNPTATAPGSGALIGGQSAALDDLTTGDPASLPGVLDTPWGPLDLNQAGNAMSNAALVSADRTESGHPAAVFGPQTGYFAPQLWTEQVLDGPGIKARGVAFAGTHLFVQIGRGVDYAWSATSSSLDNVDTVVERLCEMDGSKPTVESEAYLRDGRCVPMDKRIHEETALPNASALEPPQHLKFLVLRTHHGIVQTRTTVDGDPVAVVSQRSTYNHEVDSALGFMRVNDPNYVTDAESFQRAMHGIDYTFNWFYADDSDIAHYGSGLLPKRADSVEFDLPRWGDSQYDWRGFLAFEDHARAINPPSGALINWNNKQARGRAAADDQWGRGSVHRSLSLSDRIEPMVRDRRVTLEVLTAAVQDAATVDVRAFYTLPHLLRALGDDPATAEAADLLRAWLADGAHRVDRDRDGAYSHQAAIALFDEWWQSGSDGVAKDVLRGGLGDLVDELPKSLDNHPRHGQGSTWTSPWYSYVSTDLRQAFGEPARFRHHRTYCGDGSAEQCRADLRESFTAAIERVREQQGGVPVDQLTYDKTIDSIRSTTAGVVGVRDIDYQNRPTFQQVVRFSGGR</sequence>
<comment type="similarity">
    <text evidence="1">Belongs to the peptidase S45 family.</text>
</comment>
<organism evidence="5 6">
    <name type="scientific">Haloechinothrix salitolerans</name>
    <dbReference type="NCBI Taxonomy" id="926830"/>
    <lineage>
        <taxon>Bacteria</taxon>
        <taxon>Bacillati</taxon>
        <taxon>Actinomycetota</taxon>
        <taxon>Actinomycetes</taxon>
        <taxon>Pseudonocardiales</taxon>
        <taxon>Pseudonocardiaceae</taxon>
        <taxon>Haloechinothrix</taxon>
    </lineage>
</organism>
<dbReference type="InterPro" id="IPR029055">
    <property type="entry name" value="Ntn_hydrolases_N"/>
</dbReference>
<feature type="chain" id="PRO_5046360869" evidence="4">
    <location>
        <begin position="23"/>
        <end position="924"/>
    </location>
</feature>
<dbReference type="Gene3D" id="1.10.287.150">
    <property type="match status" value="1"/>
</dbReference>
<evidence type="ECO:0000313" key="5">
    <source>
        <dbReference type="EMBL" id="MFC6870267.1"/>
    </source>
</evidence>
<evidence type="ECO:0000313" key="6">
    <source>
        <dbReference type="Proteomes" id="UP001596337"/>
    </source>
</evidence>
<reference evidence="6" key="1">
    <citation type="journal article" date="2019" name="Int. J. Syst. Evol. Microbiol.">
        <title>The Global Catalogue of Microorganisms (GCM) 10K type strain sequencing project: providing services to taxonomists for standard genome sequencing and annotation.</title>
        <authorList>
            <consortium name="The Broad Institute Genomics Platform"/>
            <consortium name="The Broad Institute Genome Sequencing Center for Infectious Disease"/>
            <person name="Wu L."/>
            <person name="Ma J."/>
        </authorList>
    </citation>
    <scope>NUCLEOTIDE SEQUENCE [LARGE SCALE GENOMIC DNA]</scope>
    <source>
        <strain evidence="6">KCTC 32255</strain>
    </source>
</reference>
<dbReference type="Gene3D" id="2.30.120.10">
    <property type="match status" value="1"/>
</dbReference>
<dbReference type="InterPro" id="IPR002692">
    <property type="entry name" value="S45"/>
</dbReference>
<dbReference type="InterPro" id="IPR043147">
    <property type="entry name" value="Penicillin_amidase_A-knob"/>
</dbReference>
<keyword evidence="4" id="KW-0732">Signal</keyword>
<evidence type="ECO:0000256" key="2">
    <source>
        <dbReference type="ARBA" id="ARBA00022801"/>
    </source>
</evidence>
<dbReference type="Gene3D" id="1.10.439.10">
    <property type="entry name" value="Penicillin Amidohydrolase, domain 1"/>
    <property type="match status" value="1"/>
</dbReference>
<dbReference type="Gene3D" id="1.10.1400.10">
    <property type="match status" value="1"/>
</dbReference>
<gene>
    <name evidence="5" type="ORF">ACFQGD_24315</name>
</gene>
<dbReference type="Proteomes" id="UP001596337">
    <property type="component" value="Unassembled WGS sequence"/>
</dbReference>
<dbReference type="SUPFAM" id="SSF56235">
    <property type="entry name" value="N-terminal nucleophile aminohydrolases (Ntn hydrolases)"/>
    <property type="match status" value="1"/>
</dbReference>
<proteinExistence type="inferred from homology"/>
<accession>A0ABW2C4M6</accession>
<dbReference type="Pfam" id="PF01804">
    <property type="entry name" value="Penicil_amidase"/>
    <property type="match status" value="1"/>
</dbReference>
<evidence type="ECO:0000256" key="4">
    <source>
        <dbReference type="SAM" id="SignalP"/>
    </source>
</evidence>